<organism evidence="3 4">
    <name type="scientific">Edhazardia aedis (strain USNM 41457)</name>
    <name type="common">Microsporidian parasite</name>
    <dbReference type="NCBI Taxonomy" id="1003232"/>
    <lineage>
        <taxon>Eukaryota</taxon>
        <taxon>Fungi</taxon>
        <taxon>Fungi incertae sedis</taxon>
        <taxon>Microsporidia</taxon>
        <taxon>Edhazardia</taxon>
    </lineage>
</organism>
<evidence type="ECO:0000313" key="3">
    <source>
        <dbReference type="EMBL" id="EJW01861.1"/>
    </source>
</evidence>
<dbReference type="SMART" id="SM00563">
    <property type="entry name" value="PlsC"/>
    <property type="match status" value="1"/>
</dbReference>
<dbReference type="PANTHER" id="PTHR10983">
    <property type="entry name" value="1-ACYLGLYCEROL-3-PHOSPHATE ACYLTRANSFERASE-RELATED"/>
    <property type="match status" value="1"/>
</dbReference>
<name>J9D1X2_EDHAE</name>
<dbReference type="CDD" id="cd07990">
    <property type="entry name" value="LPLAT_LCLAT1-like"/>
    <property type="match status" value="1"/>
</dbReference>
<evidence type="ECO:0000256" key="1">
    <source>
        <dbReference type="SAM" id="Phobius"/>
    </source>
</evidence>
<dbReference type="OrthoDB" id="189226at2759"/>
<evidence type="ECO:0000313" key="4">
    <source>
        <dbReference type="Proteomes" id="UP000003163"/>
    </source>
</evidence>
<evidence type="ECO:0000259" key="2">
    <source>
        <dbReference type="SMART" id="SM00563"/>
    </source>
</evidence>
<feature type="domain" description="Phospholipid/glycerol acyltransferase" evidence="2">
    <location>
        <begin position="85"/>
        <end position="206"/>
    </location>
</feature>
<dbReference type="EMBL" id="AFBI03000107">
    <property type="protein sequence ID" value="EJW01861.1"/>
    <property type="molecule type" value="Genomic_DNA"/>
</dbReference>
<dbReference type="SUPFAM" id="SSF69593">
    <property type="entry name" value="Glycerol-3-phosphate (1)-acyltransferase"/>
    <property type="match status" value="1"/>
</dbReference>
<dbReference type="GO" id="GO:0012505">
    <property type="term" value="C:endomembrane system"/>
    <property type="evidence" value="ECO:0007669"/>
    <property type="project" value="TreeGrafter"/>
</dbReference>
<keyword evidence="1" id="KW-0812">Transmembrane</keyword>
<comment type="caution">
    <text evidence="3">The sequence shown here is derived from an EMBL/GenBank/DDBJ whole genome shotgun (WGS) entry which is preliminary data.</text>
</comment>
<reference evidence="4" key="2">
    <citation type="submission" date="2015-07" db="EMBL/GenBank/DDBJ databases">
        <title>Contrasting host-pathogen interactions and genome evolution in two generalist and specialist microsporidian pathogens of mosquitoes.</title>
        <authorList>
            <consortium name="The Broad Institute Genomics Platform"/>
            <consortium name="The Broad Institute Genome Sequencing Center for Infectious Disease"/>
            <person name="Cuomo C.A."/>
            <person name="Sanscrainte N.D."/>
            <person name="Goldberg J.M."/>
            <person name="Heiman D."/>
            <person name="Young S."/>
            <person name="Zeng Q."/>
            <person name="Becnel J.J."/>
            <person name="Birren B.W."/>
        </authorList>
    </citation>
    <scope>NUCLEOTIDE SEQUENCE [LARGE SCALE GENOMIC DNA]</scope>
    <source>
        <strain evidence="4">USNM 41457</strain>
    </source>
</reference>
<dbReference type="PANTHER" id="PTHR10983:SF16">
    <property type="entry name" value="LYSOCARDIOLIPIN ACYLTRANSFERASE 1"/>
    <property type="match status" value="1"/>
</dbReference>
<protein>
    <recommendedName>
        <fullName evidence="2">Phospholipid/glycerol acyltransferase domain-containing protein</fullName>
    </recommendedName>
</protein>
<dbReference type="STRING" id="1003232.J9D1X2"/>
<dbReference type="InParanoid" id="J9D1X2"/>
<keyword evidence="1" id="KW-1133">Transmembrane helix</keyword>
<dbReference type="AlphaFoldDB" id="J9D1X2"/>
<keyword evidence="4" id="KW-1185">Reference proteome</keyword>
<dbReference type="GO" id="GO:0016746">
    <property type="term" value="F:acyltransferase activity"/>
    <property type="evidence" value="ECO:0007669"/>
    <property type="project" value="InterPro"/>
</dbReference>
<proteinExistence type="predicted"/>
<dbReference type="InterPro" id="IPR002123">
    <property type="entry name" value="Plipid/glycerol_acylTrfase"/>
</dbReference>
<feature type="transmembrane region" description="Helical" evidence="1">
    <location>
        <begin position="12"/>
        <end position="36"/>
    </location>
</feature>
<gene>
    <name evidence="3" type="ORF">EDEG_03660</name>
</gene>
<sequence>MNEKSRKSTFVRYFYVFLLLLATVLCSFYLILMTPFMIKKSWGIKIVSVVSYILWSIFGKIFRMTFDFEIENADVLKKIKNKESVYVVSNHLGSIDFMIINELSKRKGMLKDAKYMIKQSVAYIPILGYIKFLGFVLLKRCFIADKENIINQMKYFRKNKTPIWFVIYPEGSRFTQEKYELAKKFCTERNLHLYKNILYPRSKGFQITLDEFRDSHIKNLLDISVFYHDYQNNNNTVPSLFRFLFGRPTGKFIVKLKVIEISKIRDNERFLLDLFREKDDFIQKCKHKFGFLKSSSKNSSFIK</sequence>
<feature type="transmembrane region" description="Helical" evidence="1">
    <location>
        <begin position="42"/>
        <end position="62"/>
    </location>
</feature>
<dbReference type="Proteomes" id="UP000003163">
    <property type="component" value="Unassembled WGS sequence"/>
</dbReference>
<accession>J9D1X2</accession>
<dbReference type="VEuPathDB" id="MicrosporidiaDB:EDEG_03660"/>
<dbReference type="Pfam" id="PF01553">
    <property type="entry name" value="Acyltransferase"/>
    <property type="match status" value="1"/>
</dbReference>
<dbReference type="HOGENOM" id="CLU_041844_6_1_1"/>
<dbReference type="OMA" id="HRSTVDW"/>
<reference evidence="3 4" key="1">
    <citation type="submission" date="2011-08" db="EMBL/GenBank/DDBJ databases">
        <authorList>
            <person name="Liu Z.J."/>
            <person name="Shi F.L."/>
            <person name="Lu J.Q."/>
            <person name="Li M."/>
            <person name="Wang Z.L."/>
        </authorList>
    </citation>
    <scope>NUCLEOTIDE SEQUENCE [LARGE SCALE GENOMIC DNA]</scope>
    <source>
        <strain evidence="3 4">USNM 41457</strain>
    </source>
</reference>
<feature type="transmembrane region" description="Helical" evidence="1">
    <location>
        <begin position="120"/>
        <end position="138"/>
    </location>
</feature>
<keyword evidence="1" id="KW-0472">Membrane</keyword>
<dbReference type="FunCoup" id="J9D1X2">
    <property type="interactions" value="76"/>
</dbReference>